<dbReference type="InterPro" id="IPR051850">
    <property type="entry name" value="Polysacch_Lyase_4"/>
</dbReference>
<keyword evidence="2" id="KW-0472">Membrane</keyword>
<dbReference type="GO" id="GO:0008168">
    <property type="term" value="F:methyltransferase activity"/>
    <property type="evidence" value="ECO:0007669"/>
    <property type="project" value="InterPro"/>
</dbReference>
<keyword evidence="5" id="KW-1185">Reference proteome</keyword>
<evidence type="ECO:0000259" key="3">
    <source>
        <dbReference type="PROSITE" id="PS51194"/>
    </source>
</evidence>
<comment type="caution">
    <text evidence="4">The sequence shown here is derived from an EMBL/GenBank/DDBJ whole genome shotgun (WGS) entry which is preliminary data.</text>
</comment>
<dbReference type="PROSITE" id="PS51194">
    <property type="entry name" value="HELICASE_CTER"/>
    <property type="match status" value="1"/>
</dbReference>
<dbReference type="AlphaFoldDB" id="A0A4S4EG48"/>
<protein>
    <recommendedName>
        <fullName evidence="3">Helicase C-terminal domain-containing protein</fullName>
    </recommendedName>
</protein>
<dbReference type="InterPro" id="IPR011993">
    <property type="entry name" value="PH-like_dom_sf"/>
</dbReference>
<accession>A0A4S4EG48</accession>
<reference evidence="4 5" key="1">
    <citation type="journal article" date="2018" name="Proc. Natl. Acad. Sci. U.S.A.">
        <title>Draft genome sequence of Camellia sinensis var. sinensis provides insights into the evolution of the tea genome and tea quality.</title>
        <authorList>
            <person name="Wei C."/>
            <person name="Yang H."/>
            <person name="Wang S."/>
            <person name="Zhao J."/>
            <person name="Liu C."/>
            <person name="Gao L."/>
            <person name="Xia E."/>
            <person name="Lu Y."/>
            <person name="Tai Y."/>
            <person name="She G."/>
            <person name="Sun J."/>
            <person name="Cao H."/>
            <person name="Tong W."/>
            <person name="Gao Q."/>
            <person name="Li Y."/>
            <person name="Deng W."/>
            <person name="Jiang X."/>
            <person name="Wang W."/>
            <person name="Chen Q."/>
            <person name="Zhang S."/>
            <person name="Li H."/>
            <person name="Wu J."/>
            <person name="Wang P."/>
            <person name="Li P."/>
            <person name="Shi C."/>
            <person name="Zheng F."/>
            <person name="Jian J."/>
            <person name="Huang B."/>
            <person name="Shan D."/>
            <person name="Shi M."/>
            <person name="Fang C."/>
            <person name="Yue Y."/>
            <person name="Li F."/>
            <person name="Li D."/>
            <person name="Wei S."/>
            <person name="Han B."/>
            <person name="Jiang C."/>
            <person name="Yin Y."/>
            <person name="Xia T."/>
            <person name="Zhang Z."/>
            <person name="Bennetzen J.L."/>
            <person name="Zhao S."/>
            <person name="Wan X."/>
        </authorList>
    </citation>
    <scope>NUCLEOTIDE SEQUENCE [LARGE SCALE GENOMIC DNA]</scope>
    <source>
        <strain evidence="5">cv. Shuchazao</strain>
        <tissue evidence="4">Leaf</tissue>
    </source>
</reference>
<keyword evidence="2" id="KW-1133">Transmembrane helix</keyword>
<organism evidence="4 5">
    <name type="scientific">Camellia sinensis var. sinensis</name>
    <name type="common">China tea</name>
    <dbReference type="NCBI Taxonomy" id="542762"/>
    <lineage>
        <taxon>Eukaryota</taxon>
        <taxon>Viridiplantae</taxon>
        <taxon>Streptophyta</taxon>
        <taxon>Embryophyta</taxon>
        <taxon>Tracheophyta</taxon>
        <taxon>Spermatophyta</taxon>
        <taxon>Magnoliopsida</taxon>
        <taxon>eudicotyledons</taxon>
        <taxon>Gunneridae</taxon>
        <taxon>Pentapetalae</taxon>
        <taxon>asterids</taxon>
        <taxon>Ericales</taxon>
        <taxon>Theaceae</taxon>
        <taxon>Camellia</taxon>
    </lineage>
</organism>
<feature type="domain" description="Helicase C-terminal" evidence="3">
    <location>
        <begin position="1"/>
        <end position="168"/>
    </location>
</feature>
<dbReference type="Gene3D" id="2.30.29.30">
    <property type="entry name" value="Pleckstrin-homology domain (PH domain)/Phosphotyrosine-binding domain (PTB)"/>
    <property type="match status" value="1"/>
</dbReference>
<dbReference type="InterPro" id="IPR014777">
    <property type="entry name" value="4pyrrole_Mease_sub1"/>
</dbReference>
<dbReference type="Gene3D" id="1.10.238.200">
    <property type="entry name" value="Cullin, PONY binding domain"/>
    <property type="match status" value="1"/>
</dbReference>
<dbReference type="SUPFAM" id="SSF52540">
    <property type="entry name" value="P-loop containing nucleoside triphosphate hydrolases"/>
    <property type="match status" value="1"/>
</dbReference>
<dbReference type="Proteomes" id="UP000306102">
    <property type="component" value="Unassembled WGS sequence"/>
</dbReference>
<dbReference type="InterPro" id="IPR035996">
    <property type="entry name" value="4pyrrol_Methylase_sf"/>
</dbReference>
<dbReference type="InterPro" id="IPR014718">
    <property type="entry name" value="GH-type_carb-bd"/>
</dbReference>
<dbReference type="PANTHER" id="PTHR32018:SF10">
    <property type="entry name" value="RHAMNOGALACTURONAN ENDOLYASE"/>
    <property type="match status" value="1"/>
</dbReference>
<evidence type="ECO:0000313" key="5">
    <source>
        <dbReference type="Proteomes" id="UP000306102"/>
    </source>
</evidence>
<dbReference type="InterPro" id="IPR027417">
    <property type="entry name" value="P-loop_NTPase"/>
</dbReference>
<dbReference type="SUPFAM" id="SSF53790">
    <property type="entry name" value="Tetrapyrrole methylase"/>
    <property type="match status" value="1"/>
</dbReference>
<feature type="transmembrane region" description="Helical" evidence="2">
    <location>
        <begin position="476"/>
        <end position="498"/>
    </location>
</feature>
<dbReference type="InterPro" id="IPR001650">
    <property type="entry name" value="Helicase_C-like"/>
</dbReference>
<name>A0A4S4EG48_CAMSN</name>
<dbReference type="InterPro" id="IPR042460">
    <property type="entry name" value="DCN1-like_PONY"/>
</dbReference>
<feature type="compositionally biased region" description="Low complexity" evidence="1">
    <location>
        <begin position="435"/>
        <end position="444"/>
    </location>
</feature>
<dbReference type="Gene3D" id="3.40.1010.10">
    <property type="entry name" value="Cobalt-precorrin-4 Transmethylase, Domain 1"/>
    <property type="match status" value="1"/>
</dbReference>
<evidence type="ECO:0000256" key="1">
    <source>
        <dbReference type="SAM" id="MobiDB-lite"/>
    </source>
</evidence>
<keyword evidence="2" id="KW-0812">Transmembrane</keyword>
<gene>
    <name evidence="4" type="ORF">TEA_027331</name>
</gene>
<evidence type="ECO:0000256" key="2">
    <source>
        <dbReference type="SAM" id="Phobius"/>
    </source>
</evidence>
<evidence type="ECO:0000313" key="4">
    <source>
        <dbReference type="EMBL" id="THG14786.1"/>
    </source>
</evidence>
<proteinExistence type="predicted"/>
<dbReference type="EMBL" id="SDRB02005081">
    <property type="protein sequence ID" value="THG14786.1"/>
    <property type="molecule type" value="Genomic_DNA"/>
</dbReference>
<dbReference type="Pfam" id="PF00271">
    <property type="entry name" value="Helicase_C"/>
    <property type="match status" value="1"/>
</dbReference>
<dbReference type="Gene3D" id="2.70.98.10">
    <property type="match status" value="1"/>
</dbReference>
<dbReference type="GO" id="GO:0030246">
    <property type="term" value="F:carbohydrate binding"/>
    <property type="evidence" value="ECO:0007669"/>
    <property type="project" value="InterPro"/>
</dbReference>
<dbReference type="PANTHER" id="PTHR32018">
    <property type="entry name" value="RHAMNOGALACTURONATE LYASE FAMILY PROTEIN"/>
    <property type="match status" value="1"/>
</dbReference>
<sequence length="500" mass="56919">MVHVQRTSFDERDVEQSIAALKRGAYLLKYGRRGKPKFCPFRLSTIALISMEKQKQQRRTSTFFDFCKAEKGILLCTDVAARGLDIPAVDWILQYDPPDEPQVDDKYQYSTEDKDNQVHGWICFDPPVGFWQITPSNEFRTGGPFKQDLTSHVNPTTLAVEQKRKEALSRTGEESQSALESSLQDVVSRYSFMDLWPCSSKDMDHLARQELSYHKFNESQREQAVLKRLQQGEIVAQICDAGTPGISDPGMELELIANIAKKPLARNGAQGEYFDRYSDLKQASSLSLSVKCMDWWAMPPQTHQIRSSKDMTAISFFFLFANENHNRFSEEQLEMDAFSGDGQKSLALDTGIGMWQLLFEEKQWPLVDHWCQFLQVQKKMQPLHLQNLLLLVIITAMHVLPPPPCPKRVDPVGAGRLSRGEARTLAELGGDMNRGGDPSRIGSRSSRDRERRQSPRRRSRSQYMMTLKYLQLLGRIQLPAALALFSLGTSASSINVYLRE</sequence>
<feature type="region of interest" description="Disordered" evidence="1">
    <location>
        <begin position="426"/>
        <end position="460"/>
    </location>
</feature>